<evidence type="ECO:0000259" key="5">
    <source>
        <dbReference type="Pfam" id="PF22020"/>
    </source>
</evidence>
<dbReference type="EMBL" id="FTOA01000012">
    <property type="protein sequence ID" value="SIT19147.1"/>
    <property type="molecule type" value="Genomic_DNA"/>
</dbReference>
<name>A0A1N7Q959_9PROT</name>
<evidence type="ECO:0000259" key="4">
    <source>
        <dbReference type="Pfam" id="PF02926"/>
    </source>
</evidence>
<accession>A0A1N7Q959</accession>
<keyword evidence="1 6" id="KW-0489">Methyltransferase</keyword>
<dbReference type="PANTHER" id="PTHR47313">
    <property type="entry name" value="RIBOSOMAL RNA LARGE SUBUNIT METHYLTRANSFERASE K/L"/>
    <property type="match status" value="1"/>
</dbReference>
<dbReference type="Pfam" id="PF02926">
    <property type="entry name" value="THUMP"/>
    <property type="match status" value="1"/>
</dbReference>
<dbReference type="STRING" id="80876.SAMN05421779_1121"/>
<keyword evidence="2" id="KW-0808">Transferase</keyword>
<dbReference type="RefSeq" id="WP_076402079.1">
    <property type="nucleotide sequence ID" value="NZ_FTOA01000012.1"/>
</dbReference>
<dbReference type="Pfam" id="PF22020">
    <property type="entry name" value="RlmL_1st"/>
    <property type="match status" value="1"/>
</dbReference>
<feature type="domain" description="Ribosomal RNA large subunit methyltransferase K/L-like methyltransferase" evidence="3">
    <location>
        <begin position="160"/>
        <end position="345"/>
    </location>
</feature>
<dbReference type="GO" id="GO:0008990">
    <property type="term" value="F:rRNA (guanine-N2-)-methyltransferase activity"/>
    <property type="evidence" value="ECO:0007669"/>
    <property type="project" value="TreeGrafter"/>
</dbReference>
<dbReference type="CDD" id="cd11715">
    <property type="entry name" value="THUMP_AdoMetMT"/>
    <property type="match status" value="1"/>
</dbReference>
<dbReference type="PANTHER" id="PTHR47313:SF1">
    <property type="entry name" value="RIBOSOMAL RNA LARGE SUBUNIT METHYLTRANSFERASE K_L"/>
    <property type="match status" value="1"/>
</dbReference>
<sequence>MSADSDFEILLVTVPGLEAILCAEAKALGFRSPAVMTGGVTVRGDWRDVWRANLCLRGVSKVLIRVGSFPVAHLAQLDKRARRFPWQDFLSPTVPVRVEATCKASRIYHAGATKERIERAITEELGAPIDEDADLCIKVRLHNDLCTISLDSSGDGLHKRGHKEAVNKAPMRETMAALFLRQCGFTGTEPVCDLMCGSGTFPIEAAEIAANLWPGRSRHFAFETLPSFDASAWQALKDSAKPRQPTHHYFGSDRDPGAIRISQENAERAGVSAYTDFRHSTISEAQRPDGPPGLVILNPPYGTRLGDKKKLGGLYRSIGQTLSSRFQGWRIGLITSDQSLAKATGLPFTTPHAPVLHGGLRVTLYTTSPLAE</sequence>
<dbReference type="SUPFAM" id="SSF53335">
    <property type="entry name" value="S-adenosyl-L-methionine-dependent methyltransferases"/>
    <property type="match status" value="1"/>
</dbReference>
<dbReference type="InterPro" id="IPR004114">
    <property type="entry name" value="THUMP_dom"/>
</dbReference>
<evidence type="ECO:0000256" key="2">
    <source>
        <dbReference type="ARBA" id="ARBA00022679"/>
    </source>
</evidence>
<dbReference type="AlphaFoldDB" id="A0A1N7Q959"/>
<dbReference type="OrthoDB" id="9809404at2"/>
<evidence type="ECO:0000313" key="7">
    <source>
        <dbReference type="Proteomes" id="UP000185678"/>
    </source>
</evidence>
<feature type="domain" description="RlmL ferredoxin-like" evidence="5">
    <location>
        <begin position="9"/>
        <end position="63"/>
    </location>
</feature>
<dbReference type="InterPro" id="IPR054170">
    <property type="entry name" value="RlmL_1st"/>
</dbReference>
<dbReference type="InterPro" id="IPR002052">
    <property type="entry name" value="DNA_methylase_N6_adenine_CS"/>
</dbReference>
<evidence type="ECO:0000259" key="3">
    <source>
        <dbReference type="Pfam" id="PF01170"/>
    </source>
</evidence>
<dbReference type="GO" id="GO:0003723">
    <property type="term" value="F:RNA binding"/>
    <property type="evidence" value="ECO:0007669"/>
    <property type="project" value="InterPro"/>
</dbReference>
<dbReference type="Gene3D" id="3.40.50.150">
    <property type="entry name" value="Vaccinia Virus protein VP39"/>
    <property type="match status" value="1"/>
</dbReference>
<evidence type="ECO:0000313" key="6">
    <source>
        <dbReference type="EMBL" id="SIT19147.1"/>
    </source>
</evidence>
<dbReference type="PROSITE" id="PS00092">
    <property type="entry name" value="N6_MTASE"/>
    <property type="match status" value="1"/>
</dbReference>
<dbReference type="InterPro" id="IPR029063">
    <property type="entry name" value="SAM-dependent_MTases_sf"/>
</dbReference>
<dbReference type="Pfam" id="PF01170">
    <property type="entry name" value="UPF0020"/>
    <property type="match status" value="1"/>
</dbReference>
<evidence type="ECO:0000256" key="1">
    <source>
        <dbReference type="ARBA" id="ARBA00022603"/>
    </source>
</evidence>
<dbReference type="GO" id="GO:0070043">
    <property type="term" value="F:rRNA (guanine-N7-)-methyltransferase activity"/>
    <property type="evidence" value="ECO:0007669"/>
    <property type="project" value="TreeGrafter"/>
</dbReference>
<proteinExistence type="predicted"/>
<gene>
    <name evidence="6" type="ORF">SAMN05421779_1121</name>
</gene>
<dbReference type="InterPro" id="IPR000241">
    <property type="entry name" value="RlmKL-like_Mtase"/>
</dbReference>
<keyword evidence="7" id="KW-1185">Reference proteome</keyword>
<dbReference type="Proteomes" id="UP000185678">
    <property type="component" value="Unassembled WGS sequence"/>
</dbReference>
<protein>
    <submittedName>
        <fullName evidence="6">Putative N6-adenine-specific DNA methylase</fullName>
    </submittedName>
</protein>
<reference evidence="6 7" key="1">
    <citation type="submission" date="2017-01" db="EMBL/GenBank/DDBJ databases">
        <authorList>
            <person name="Mah S.A."/>
            <person name="Swanson W.J."/>
            <person name="Moy G.W."/>
            <person name="Vacquier V.D."/>
        </authorList>
    </citation>
    <scope>NUCLEOTIDE SEQUENCE [LARGE SCALE GENOMIC DNA]</scope>
    <source>
        <strain evidence="6 7">DSM 11589</strain>
    </source>
</reference>
<feature type="domain" description="THUMP" evidence="4">
    <location>
        <begin position="73"/>
        <end position="151"/>
    </location>
</feature>
<dbReference type="Gene3D" id="3.30.2130.30">
    <property type="match status" value="1"/>
</dbReference>
<organism evidence="6 7">
    <name type="scientific">Insolitispirillum peregrinum</name>
    <dbReference type="NCBI Taxonomy" id="80876"/>
    <lineage>
        <taxon>Bacteria</taxon>
        <taxon>Pseudomonadati</taxon>
        <taxon>Pseudomonadota</taxon>
        <taxon>Alphaproteobacteria</taxon>
        <taxon>Rhodospirillales</taxon>
        <taxon>Novispirillaceae</taxon>
        <taxon>Insolitispirillum</taxon>
    </lineage>
</organism>